<dbReference type="InParanoid" id="A0A665X8L2"/>
<name>A0A665X8L2_ECHNA</name>
<reference evidence="2" key="2">
    <citation type="submission" date="2025-08" db="UniProtKB">
        <authorList>
            <consortium name="Ensembl"/>
        </authorList>
    </citation>
    <scope>IDENTIFICATION</scope>
</reference>
<dbReference type="Ensembl" id="ENSENLT00000053679.1">
    <property type="protein sequence ID" value="ENSENLP00000052417.1"/>
    <property type="gene ID" value="ENSENLG00000021914.1"/>
</dbReference>
<reference evidence="2" key="3">
    <citation type="submission" date="2025-09" db="UniProtKB">
        <authorList>
            <consortium name="Ensembl"/>
        </authorList>
    </citation>
    <scope>IDENTIFICATION</scope>
</reference>
<dbReference type="Proteomes" id="UP000472264">
    <property type="component" value="Chromosome 20"/>
</dbReference>
<sequence>ATHLYDKQYIPDDLQSNPEGFLLLALYFIGFPSHCCFSPCWSFYFLKSFFRGD</sequence>
<keyword evidence="1" id="KW-0812">Transmembrane</keyword>
<evidence type="ECO:0000313" key="2">
    <source>
        <dbReference type="Ensembl" id="ENSENLP00000052417.1"/>
    </source>
</evidence>
<keyword evidence="1" id="KW-1133">Transmembrane helix</keyword>
<evidence type="ECO:0000313" key="3">
    <source>
        <dbReference type="Proteomes" id="UP000472264"/>
    </source>
</evidence>
<protein>
    <submittedName>
        <fullName evidence="2">Uncharacterized protein</fullName>
    </submittedName>
</protein>
<organism evidence="2 3">
    <name type="scientific">Echeneis naucrates</name>
    <name type="common">Live sharksucker</name>
    <dbReference type="NCBI Taxonomy" id="173247"/>
    <lineage>
        <taxon>Eukaryota</taxon>
        <taxon>Metazoa</taxon>
        <taxon>Chordata</taxon>
        <taxon>Craniata</taxon>
        <taxon>Vertebrata</taxon>
        <taxon>Euteleostomi</taxon>
        <taxon>Actinopterygii</taxon>
        <taxon>Neopterygii</taxon>
        <taxon>Teleostei</taxon>
        <taxon>Neoteleostei</taxon>
        <taxon>Acanthomorphata</taxon>
        <taxon>Carangaria</taxon>
        <taxon>Carangiformes</taxon>
        <taxon>Echeneidae</taxon>
        <taxon>Echeneis</taxon>
    </lineage>
</organism>
<feature type="transmembrane region" description="Helical" evidence="1">
    <location>
        <begin position="20"/>
        <end position="46"/>
    </location>
</feature>
<keyword evidence="3" id="KW-1185">Reference proteome</keyword>
<accession>A0A665X8L2</accession>
<keyword evidence="1" id="KW-0472">Membrane</keyword>
<evidence type="ECO:0000256" key="1">
    <source>
        <dbReference type="SAM" id="Phobius"/>
    </source>
</evidence>
<reference evidence="2" key="1">
    <citation type="submission" date="2021-04" db="EMBL/GenBank/DDBJ databases">
        <authorList>
            <consortium name="Wellcome Sanger Institute Data Sharing"/>
        </authorList>
    </citation>
    <scope>NUCLEOTIDE SEQUENCE [LARGE SCALE GENOMIC DNA]</scope>
</reference>
<proteinExistence type="predicted"/>
<dbReference type="AlphaFoldDB" id="A0A665X8L2"/>